<proteinExistence type="predicted"/>
<name>A0AB39QKE5_9ACTN</name>
<organism evidence="1">
    <name type="scientific">Streptomyces sp. R39</name>
    <dbReference type="NCBI Taxonomy" id="3238631"/>
    <lineage>
        <taxon>Bacteria</taxon>
        <taxon>Bacillati</taxon>
        <taxon>Actinomycetota</taxon>
        <taxon>Actinomycetes</taxon>
        <taxon>Kitasatosporales</taxon>
        <taxon>Streptomycetaceae</taxon>
        <taxon>Streptomyces</taxon>
    </lineage>
</organism>
<evidence type="ECO:0000313" key="1">
    <source>
        <dbReference type="EMBL" id="XDQ43201.1"/>
    </source>
</evidence>
<reference evidence="1" key="1">
    <citation type="submission" date="2024-07" db="EMBL/GenBank/DDBJ databases">
        <authorList>
            <person name="Yu S.T."/>
        </authorList>
    </citation>
    <scope>NUCLEOTIDE SEQUENCE</scope>
    <source>
        <strain evidence="1">R39</strain>
    </source>
</reference>
<protein>
    <submittedName>
        <fullName evidence="1">DNA alkylation repair protein</fullName>
    </submittedName>
</protein>
<dbReference type="EMBL" id="CP163441">
    <property type="protein sequence ID" value="XDQ43201.1"/>
    <property type="molecule type" value="Genomic_DNA"/>
</dbReference>
<accession>A0AB39QKE5</accession>
<dbReference type="InterPro" id="IPR016024">
    <property type="entry name" value="ARM-type_fold"/>
</dbReference>
<dbReference type="Gene3D" id="1.25.40.290">
    <property type="entry name" value="ARM repeat domains"/>
    <property type="match status" value="1"/>
</dbReference>
<dbReference type="AlphaFoldDB" id="A0AB39QKE5"/>
<gene>
    <name evidence="1" type="ORF">AB5J52_13535</name>
</gene>
<dbReference type="SUPFAM" id="SSF48371">
    <property type="entry name" value="ARM repeat"/>
    <property type="match status" value="1"/>
</dbReference>
<dbReference type="RefSeq" id="WP_369222377.1">
    <property type="nucleotide sequence ID" value="NZ_CP163441.1"/>
</dbReference>
<sequence length="367" mass="39755">MPFADELVNGHTARLLTQAVRTVLPGVEPAALRAAAPRLDALALRERADLLRDALLADVPGDYAELARVVRAARDGVPEFGGWLIWPVTSAVATKAVAEGGDAAFDDAMALLADLTGRLTSEFALRLLLRHDLDRALGIITGWTASPDADVRRLASEGTRPYLPWSVRVPELITRPGATVPVLDALHRDGSEYVRRSVANHLNDLSRDHAGLAVATARRWLDDPAPTTGRVVRHGLRTLVKRGHPGALELLGFTPAALEIDGPVLDRTHVPIGGSVRFTATIRNTGAEDARLAIDYVVHHHRANGSQSARTFKLTTRTLAPDETIAVTREHSFRPLTTRRYHPGPHAIALQINGVPSDRAEFQLLSP</sequence>